<accession>A0A5J4S9X2</accession>
<proteinExistence type="predicted"/>
<sequence>MGRAIRYNAFCSCLSNSIFAAIPNAHADFATNTAKQASFQVKS</sequence>
<organism evidence="1">
    <name type="scientific">termite gut metagenome</name>
    <dbReference type="NCBI Taxonomy" id="433724"/>
    <lineage>
        <taxon>unclassified sequences</taxon>
        <taxon>metagenomes</taxon>
        <taxon>organismal metagenomes</taxon>
    </lineage>
</organism>
<reference evidence="1" key="1">
    <citation type="submission" date="2019-03" db="EMBL/GenBank/DDBJ databases">
        <title>Single cell metagenomics reveals metabolic interactions within the superorganism composed of flagellate Streblomastix strix and complex community of Bacteroidetes bacteria on its surface.</title>
        <authorList>
            <person name="Treitli S.C."/>
            <person name="Kolisko M."/>
            <person name="Husnik F."/>
            <person name="Keeling P."/>
            <person name="Hampl V."/>
        </authorList>
    </citation>
    <scope>NUCLEOTIDE SEQUENCE</scope>
    <source>
        <strain evidence="1">STM</strain>
    </source>
</reference>
<evidence type="ECO:0000313" key="1">
    <source>
        <dbReference type="EMBL" id="KAA6342033.1"/>
    </source>
</evidence>
<comment type="caution">
    <text evidence="1">The sequence shown here is derived from an EMBL/GenBank/DDBJ whole genome shotgun (WGS) entry which is preliminary data.</text>
</comment>
<dbReference type="AlphaFoldDB" id="A0A5J4S9X2"/>
<gene>
    <name evidence="1" type="ORF">EZS27_010207</name>
</gene>
<dbReference type="EMBL" id="SNRY01000349">
    <property type="protein sequence ID" value="KAA6342033.1"/>
    <property type="molecule type" value="Genomic_DNA"/>
</dbReference>
<name>A0A5J4S9X2_9ZZZZ</name>
<protein>
    <submittedName>
        <fullName evidence="1">Uncharacterized protein</fullName>
    </submittedName>
</protein>